<accession>A0AAE9YN76</accession>
<dbReference type="Proteomes" id="UP000032568">
    <property type="component" value="Chromosome"/>
</dbReference>
<sequence length="97" mass="10890">MLIISGSAEYMAENEKFTKGDRHIITLFLQNGELEDNLDNIENFLVNLGWDEILIEQTEWVADNSTIEHSILQQAYAKAETQGISLVAFNEPMACAA</sequence>
<protein>
    <submittedName>
        <fullName evidence="1">Uncharacterized protein</fullName>
    </submittedName>
</protein>
<name>A0AAE9YN76_9GAMM</name>
<evidence type="ECO:0000313" key="1">
    <source>
        <dbReference type="EMBL" id="WDD97831.1"/>
    </source>
</evidence>
<evidence type="ECO:0000313" key="2">
    <source>
        <dbReference type="Proteomes" id="UP000032568"/>
    </source>
</evidence>
<proteinExistence type="predicted"/>
<dbReference type="EMBL" id="CP059735">
    <property type="protein sequence ID" value="WDD97831.1"/>
    <property type="molecule type" value="Genomic_DNA"/>
</dbReference>
<gene>
    <name evidence="1" type="ORF">SG35_021420</name>
</gene>
<dbReference type="AlphaFoldDB" id="A0AAE9YN76"/>
<reference evidence="1 2" key="1">
    <citation type="journal article" date="2015" name="Genome Announc.">
        <title>Draft Genome Sequences of Marine Isolates of Thalassomonas viridans and Thalassomonas actiniarum.</title>
        <authorList>
            <person name="Olonade I."/>
            <person name="van Zyl L.J."/>
            <person name="Trindade M."/>
        </authorList>
    </citation>
    <scope>NUCLEOTIDE SEQUENCE [LARGE SCALE GENOMIC DNA]</scope>
    <source>
        <strain evidence="1 2">A5K-106</strain>
    </source>
</reference>
<organism evidence="1 2">
    <name type="scientific">Thalassomonas actiniarum</name>
    <dbReference type="NCBI Taxonomy" id="485447"/>
    <lineage>
        <taxon>Bacteria</taxon>
        <taxon>Pseudomonadati</taxon>
        <taxon>Pseudomonadota</taxon>
        <taxon>Gammaproteobacteria</taxon>
        <taxon>Alteromonadales</taxon>
        <taxon>Colwelliaceae</taxon>
        <taxon>Thalassomonas</taxon>
    </lineage>
</organism>
<dbReference type="KEGG" id="tact:SG35_021420"/>
<keyword evidence="2" id="KW-1185">Reference proteome</keyword>
<reference evidence="1 2" key="2">
    <citation type="journal article" date="2022" name="Mar. Drugs">
        <title>Bioassay-Guided Fractionation Leads to the Detection of Cholic Acid Generated by the Rare Thalassomonas sp.</title>
        <authorList>
            <person name="Pheiffer F."/>
            <person name="Schneider Y.K."/>
            <person name="Hansen E.H."/>
            <person name="Andersen J.H."/>
            <person name="Isaksson J."/>
            <person name="Busche T."/>
            <person name="R C."/>
            <person name="Kalinowski J."/>
            <person name="Zyl L.V."/>
            <person name="Trindade M."/>
        </authorList>
    </citation>
    <scope>NUCLEOTIDE SEQUENCE [LARGE SCALE GENOMIC DNA]</scope>
    <source>
        <strain evidence="1 2">A5K-106</strain>
    </source>
</reference>
<dbReference type="RefSeq" id="WP_044832102.1">
    <property type="nucleotide sequence ID" value="NZ_CP059735.1"/>
</dbReference>